<feature type="domain" description="Integrase catalytic" evidence="1">
    <location>
        <begin position="8"/>
        <end position="45"/>
    </location>
</feature>
<protein>
    <submittedName>
        <fullName evidence="2">Transposase InsO family protein</fullName>
    </submittedName>
</protein>
<comment type="caution">
    <text evidence="2">The sequence shown here is derived from an EMBL/GenBank/DDBJ whole genome shotgun (WGS) entry which is preliminary data.</text>
</comment>
<evidence type="ECO:0000313" key="3">
    <source>
        <dbReference type="Proteomes" id="UP001519306"/>
    </source>
</evidence>
<dbReference type="Proteomes" id="UP001519306">
    <property type="component" value="Unassembled WGS sequence"/>
</dbReference>
<sequence length="46" mass="5646">RLRLVGLKNMKETILEIKKYVQWYNTERIQKALGYLSPLEYKLKYL</sequence>
<dbReference type="EMBL" id="JAGGLJ010000003">
    <property type="protein sequence ID" value="MBP2024810.1"/>
    <property type="molecule type" value="Genomic_DNA"/>
</dbReference>
<proteinExistence type="predicted"/>
<evidence type="ECO:0000259" key="1">
    <source>
        <dbReference type="Pfam" id="PF13333"/>
    </source>
</evidence>
<organism evidence="2 3">
    <name type="scientific">Peptoniphilus stercorisuis</name>
    <dbReference type="NCBI Taxonomy" id="1436965"/>
    <lineage>
        <taxon>Bacteria</taxon>
        <taxon>Bacillati</taxon>
        <taxon>Bacillota</taxon>
        <taxon>Tissierellia</taxon>
        <taxon>Tissierellales</taxon>
        <taxon>Peptoniphilaceae</taxon>
        <taxon>Peptoniphilus</taxon>
    </lineage>
</organism>
<name>A0ABS4KBT3_9FIRM</name>
<evidence type="ECO:0000313" key="2">
    <source>
        <dbReference type="EMBL" id="MBP2024810.1"/>
    </source>
</evidence>
<dbReference type="Pfam" id="PF13333">
    <property type="entry name" value="rve_2"/>
    <property type="match status" value="1"/>
</dbReference>
<gene>
    <name evidence="2" type="ORF">J2Z71_000333</name>
</gene>
<reference evidence="2 3" key="1">
    <citation type="submission" date="2021-03" db="EMBL/GenBank/DDBJ databases">
        <title>Genomic Encyclopedia of Type Strains, Phase IV (KMG-IV): sequencing the most valuable type-strain genomes for metagenomic binning, comparative biology and taxonomic classification.</title>
        <authorList>
            <person name="Goeker M."/>
        </authorList>
    </citation>
    <scope>NUCLEOTIDE SEQUENCE [LARGE SCALE GENOMIC DNA]</scope>
    <source>
        <strain evidence="2 3">DSM 27563</strain>
    </source>
</reference>
<dbReference type="InterPro" id="IPR001584">
    <property type="entry name" value="Integrase_cat-core"/>
</dbReference>
<feature type="non-terminal residue" evidence="2">
    <location>
        <position position="1"/>
    </location>
</feature>
<keyword evidence="3" id="KW-1185">Reference proteome</keyword>
<accession>A0ABS4KBT3</accession>